<dbReference type="InterPro" id="IPR051201">
    <property type="entry name" value="Chloro_Bact_Ser_Proteases"/>
</dbReference>
<comment type="caution">
    <text evidence="3">The sequence shown here is derived from an EMBL/GenBank/DDBJ whole genome shotgun (WGS) entry which is preliminary data.</text>
</comment>
<dbReference type="InterPro" id="IPR009003">
    <property type="entry name" value="Peptidase_S1_PA"/>
</dbReference>
<dbReference type="EMBL" id="MKVH01000021">
    <property type="protein sequence ID" value="OJX57839.1"/>
    <property type="molecule type" value="Genomic_DNA"/>
</dbReference>
<evidence type="ECO:0000313" key="3">
    <source>
        <dbReference type="EMBL" id="OJX57839.1"/>
    </source>
</evidence>
<dbReference type="STRING" id="1895771.BGO89_07675"/>
<reference evidence="3 4" key="1">
    <citation type="submission" date="2016-09" db="EMBL/GenBank/DDBJ databases">
        <title>Genome-resolved meta-omics ties microbial dynamics to process performance in biotechnology for thiocyanate degradation.</title>
        <authorList>
            <person name="Kantor R.S."/>
            <person name="Huddy R.J."/>
            <person name="Iyer R."/>
            <person name="Thomas B.C."/>
            <person name="Brown C.T."/>
            <person name="Anantharaman K."/>
            <person name="Tringe S."/>
            <person name="Hettich R.L."/>
            <person name="Harrison S.T."/>
            <person name="Banfield J.F."/>
        </authorList>
    </citation>
    <scope>NUCLEOTIDE SEQUENCE [LARGE SCALE GENOMIC DNA]</scope>
    <source>
        <strain evidence="3">59-99</strain>
    </source>
</reference>
<evidence type="ECO:0000313" key="4">
    <source>
        <dbReference type="Proteomes" id="UP000184233"/>
    </source>
</evidence>
<proteinExistence type="predicted"/>
<sequence length="465" mass="50758">MVIAASTHDRRQSMIHRYPLFSVIAIVLAAGSIPSARGQDIVGMVKRVKPAVVTVVPENAFGLDEGLGSGFFIDRTRVVTNYHVIDGASAVRIKLNDSTKLHAKHIVAQDSALDLAILEIDVPKEWKVAPLPLLIQDPEQGQRIYVVGNPLGLEQSISDGIVSSVRIVKDQGKQIQFTAAISPGNSGSPLLDANGKVYGVAHTIMQGGQNLNFAIPSEKIGTLKIGEPIAFQPSVKVYEGIRMRVIDAFVVDTTLIGNPPSDLAPRDRNIWRLRTAALRARWKAEVVDKNMSRLVRAVKRNYTDFDIDGDSLTMSQAHAIISEALGRNDADDDYPPEIASRIEGMKLDLKAAMAQMYLSNQTVPLGFTAGIISGTGQMWQELQKDRRYVVVTASDTTAIADIDMAVFRYEDGMWKAVAANTKDDAFPYVYFTAPDAGEYAIVWRVAEYTGIAKEGVVGTFIVTTE</sequence>
<accession>A0A1M3KZC5</accession>
<dbReference type="InterPro" id="IPR001940">
    <property type="entry name" value="Peptidase_S1C"/>
</dbReference>
<dbReference type="Gene3D" id="2.40.10.120">
    <property type="match status" value="1"/>
</dbReference>
<evidence type="ECO:0000256" key="1">
    <source>
        <dbReference type="ARBA" id="ARBA00022670"/>
    </source>
</evidence>
<keyword evidence="1" id="KW-0645">Protease</keyword>
<dbReference type="Pfam" id="PF13365">
    <property type="entry name" value="Trypsin_2"/>
    <property type="match status" value="1"/>
</dbReference>
<gene>
    <name evidence="3" type="ORF">BGO89_07675</name>
</gene>
<dbReference type="PANTHER" id="PTHR43343">
    <property type="entry name" value="PEPTIDASE S12"/>
    <property type="match status" value="1"/>
</dbReference>
<dbReference type="AlphaFoldDB" id="A0A1M3KZC5"/>
<dbReference type="PANTHER" id="PTHR43343:SF3">
    <property type="entry name" value="PROTEASE DO-LIKE 8, CHLOROPLASTIC"/>
    <property type="match status" value="1"/>
</dbReference>
<evidence type="ECO:0008006" key="5">
    <source>
        <dbReference type="Google" id="ProtNLM"/>
    </source>
</evidence>
<name>A0A1M3KZC5_9BACT</name>
<dbReference type="Proteomes" id="UP000184233">
    <property type="component" value="Unassembled WGS sequence"/>
</dbReference>
<dbReference type="GO" id="GO:0006508">
    <property type="term" value="P:proteolysis"/>
    <property type="evidence" value="ECO:0007669"/>
    <property type="project" value="UniProtKB-KW"/>
</dbReference>
<organism evidence="3 4">
    <name type="scientific">Candidatus Kapaibacterium thiocyanatum</name>
    <dbReference type="NCBI Taxonomy" id="1895771"/>
    <lineage>
        <taxon>Bacteria</taxon>
        <taxon>Pseudomonadati</taxon>
        <taxon>Candidatus Kapaibacteriota</taxon>
        <taxon>Candidatus Kapaibacteriia</taxon>
        <taxon>Candidatus Kapaibacteriales</taxon>
        <taxon>Candidatus Kapaibacteriaceae</taxon>
        <taxon>Candidatus Kapaibacterium</taxon>
    </lineage>
</organism>
<dbReference type="PRINTS" id="PR00834">
    <property type="entry name" value="PROTEASES2C"/>
</dbReference>
<dbReference type="SUPFAM" id="SSF50494">
    <property type="entry name" value="Trypsin-like serine proteases"/>
    <property type="match status" value="1"/>
</dbReference>
<protein>
    <recommendedName>
        <fullName evidence="5">Serine protease</fullName>
    </recommendedName>
</protein>
<evidence type="ECO:0000256" key="2">
    <source>
        <dbReference type="ARBA" id="ARBA00022801"/>
    </source>
</evidence>
<dbReference type="GO" id="GO:0004252">
    <property type="term" value="F:serine-type endopeptidase activity"/>
    <property type="evidence" value="ECO:0007669"/>
    <property type="project" value="InterPro"/>
</dbReference>
<keyword evidence="2" id="KW-0378">Hydrolase</keyword>